<proteinExistence type="predicted"/>
<accession>A0A8H7C2U4</accession>
<organism evidence="2 3">
    <name type="scientific">Agaricus bisporus var. burnettii</name>
    <dbReference type="NCBI Taxonomy" id="192524"/>
    <lineage>
        <taxon>Eukaryota</taxon>
        <taxon>Fungi</taxon>
        <taxon>Dikarya</taxon>
        <taxon>Basidiomycota</taxon>
        <taxon>Agaricomycotina</taxon>
        <taxon>Agaricomycetes</taxon>
        <taxon>Agaricomycetidae</taxon>
        <taxon>Agaricales</taxon>
        <taxon>Agaricineae</taxon>
        <taxon>Agaricaceae</taxon>
        <taxon>Agaricus</taxon>
    </lineage>
</organism>
<dbReference type="EMBL" id="JABXXO010000013">
    <property type="protein sequence ID" value="KAF7761669.1"/>
    <property type="molecule type" value="Genomic_DNA"/>
</dbReference>
<feature type="region of interest" description="Disordered" evidence="1">
    <location>
        <begin position="119"/>
        <end position="176"/>
    </location>
</feature>
<evidence type="ECO:0000313" key="2">
    <source>
        <dbReference type="EMBL" id="KAF7761669.1"/>
    </source>
</evidence>
<name>A0A8H7C2U4_AGABI</name>
<gene>
    <name evidence="2" type="ORF">Agabi119p4_9661</name>
</gene>
<protein>
    <submittedName>
        <fullName evidence="2">Uncharacterized protein</fullName>
    </submittedName>
</protein>
<reference evidence="2 3" key="1">
    <citation type="journal article" name="Sci. Rep.">
        <title>Telomere-to-telomere assembled and centromere annotated genomes of the two main subspecies of the button mushroom Agaricus bisporus reveal especially polymorphic chromosome ends.</title>
        <authorList>
            <person name="Sonnenberg A.S.M."/>
            <person name="Sedaghat-Telgerd N."/>
            <person name="Lavrijssen B."/>
            <person name="Ohm R.A."/>
            <person name="Hendrickx P.M."/>
            <person name="Scholtmeijer K."/>
            <person name="Baars J.J.P."/>
            <person name="van Peer A."/>
        </authorList>
    </citation>
    <scope>NUCLEOTIDE SEQUENCE [LARGE SCALE GENOMIC DNA]</scope>
    <source>
        <strain evidence="2 3">H119_p4</strain>
    </source>
</reference>
<sequence>MRQICFDLCSAQHQRRALGFENHQIYGARLVGDSFTLYSSRWTERGVLIQRTTTVFKLTSFPNFLKLFIFLYQLADHLYNQTLDMSDEMSKDEAGFEERFRKAVQNLWRPCEHSLSLESQWEDETDDSIGEGMDEGPDDDDDDDDQEIHHLPYQMLCQESSNVSKGYSKLGQPVHQ</sequence>
<dbReference type="Proteomes" id="UP000629468">
    <property type="component" value="Unassembled WGS sequence"/>
</dbReference>
<evidence type="ECO:0000313" key="3">
    <source>
        <dbReference type="Proteomes" id="UP000629468"/>
    </source>
</evidence>
<evidence type="ECO:0000256" key="1">
    <source>
        <dbReference type="SAM" id="MobiDB-lite"/>
    </source>
</evidence>
<dbReference type="AlphaFoldDB" id="A0A8H7C2U4"/>
<comment type="caution">
    <text evidence="2">The sequence shown here is derived from an EMBL/GenBank/DDBJ whole genome shotgun (WGS) entry which is preliminary data.</text>
</comment>
<feature type="compositionally biased region" description="Acidic residues" evidence="1">
    <location>
        <begin position="120"/>
        <end position="146"/>
    </location>
</feature>